<dbReference type="Proteomes" id="UP001454036">
    <property type="component" value="Unassembled WGS sequence"/>
</dbReference>
<evidence type="ECO:0000313" key="2">
    <source>
        <dbReference type="EMBL" id="GAA0163599.1"/>
    </source>
</evidence>
<name>A0AAV3QIL7_LITER</name>
<accession>A0AAV3QIL7</accession>
<keyword evidence="3" id="KW-1185">Reference proteome</keyword>
<feature type="region of interest" description="Disordered" evidence="1">
    <location>
        <begin position="1"/>
        <end position="79"/>
    </location>
</feature>
<feature type="compositionally biased region" description="Basic residues" evidence="1">
    <location>
        <begin position="16"/>
        <end position="31"/>
    </location>
</feature>
<feature type="compositionally biased region" description="Basic residues" evidence="1">
    <location>
        <begin position="59"/>
        <end position="68"/>
    </location>
</feature>
<organism evidence="2 3">
    <name type="scientific">Lithospermum erythrorhizon</name>
    <name type="common">Purple gromwell</name>
    <name type="synonym">Lithospermum officinale var. erythrorhizon</name>
    <dbReference type="NCBI Taxonomy" id="34254"/>
    <lineage>
        <taxon>Eukaryota</taxon>
        <taxon>Viridiplantae</taxon>
        <taxon>Streptophyta</taxon>
        <taxon>Embryophyta</taxon>
        <taxon>Tracheophyta</taxon>
        <taxon>Spermatophyta</taxon>
        <taxon>Magnoliopsida</taxon>
        <taxon>eudicotyledons</taxon>
        <taxon>Gunneridae</taxon>
        <taxon>Pentapetalae</taxon>
        <taxon>asterids</taxon>
        <taxon>lamiids</taxon>
        <taxon>Boraginales</taxon>
        <taxon>Boraginaceae</taxon>
        <taxon>Boraginoideae</taxon>
        <taxon>Lithospermeae</taxon>
        <taxon>Lithospermum</taxon>
    </lineage>
</organism>
<sequence length="79" mass="8864">MPAKSKNTSKSSTSKPSKRNSSKQPSKRSRRQSSIDEDERTVSQDNVFIPVIDNNPIARRGKHAKTRIHPWGTCSSNDL</sequence>
<proteinExistence type="predicted"/>
<comment type="caution">
    <text evidence="2">The sequence shown here is derived from an EMBL/GenBank/DDBJ whole genome shotgun (WGS) entry which is preliminary data.</text>
</comment>
<gene>
    <name evidence="2" type="ORF">LIER_43656</name>
</gene>
<protein>
    <submittedName>
        <fullName evidence="2">Uncharacterized protein</fullName>
    </submittedName>
</protein>
<reference evidence="2 3" key="1">
    <citation type="submission" date="2024-01" db="EMBL/GenBank/DDBJ databases">
        <title>The complete chloroplast genome sequence of Lithospermum erythrorhizon: insights into the phylogenetic relationship among Boraginaceae species and the maternal lineages of purple gromwells.</title>
        <authorList>
            <person name="Okada T."/>
            <person name="Watanabe K."/>
        </authorList>
    </citation>
    <scope>NUCLEOTIDE SEQUENCE [LARGE SCALE GENOMIC DNA]</scope>
</reference>
<dbReference type="EMBL" id="BAABME010037197">
    <property type="protein sequence ID" value="GAA0163599.1"/>
    <property type="molecule type" value="Genomic_DNA"/>
</dbReference>
<evidence type="ECO:0000313" key="3">
    <source>
        <dbReference type="Proteomes" id="UP001454036"/>
    </source>
</evidence>
<evidence type="ECO:0000256" key="1">
    <source>
        <dbReference type="SAM" id="MobiDB-lite"/>
    </source>
</evidence>
<feature type="compositionally biased region" description="Low complexity" evidence="1">
    <location>
        <begin position="1"/>
        <end position="15"/>
    </location>
</feature>
<dbReference type="AlphaFoldDB" id="A0AAV3QIL7"/>